<reference evidence="2 3" key="1">
    <citation type="submission" date="2016-10" db="EMBL/GenBank/DDBJ databases">
        <authorList>
            <person name="de Groot N.N."/>
        </authorList>
    </citation>
    <scope>NUCLEOTIDE SEQUENCE [LARGE SCALE GENOMIC DNA]</scope>
    <source>
        <strain evidence="2 3">Nm13</strain>
    </source>
</reference>
<organism evidence="2 3">
    <name type="scientific">Nitrosomonas ureae</name>
    <dbReference type="NCBI Taxonomy" id="44577"/>
    <lineage>
        <taxon>Bacteria</taxon>
        <taxon>Pseudomonadati</taxon>
        <taxon>Pseudomonadota</taxon>
        <taxon>Betaproteobacteria</taxon>
        <taxon>Nitrosomonadales</taxon>
        <taxon>Nitrosomonadaceae</taxon>
        <taxon>Nitrosomonas</taxon>
    </lineage>
</organism>
<dbReference type="EMBL" id="FNUX01000036">
    <property type="protein sequence ID" value="SEG18309.1"/>
    <property type="molecule type" value="Genomic_DNA"/>
</dbReference>
<evidence type="ECO:0000313" key="1">
    <source>
        <dbReference type="EMBL" id="SEG16585.1"/>
    </source>
</evidence>
<evidence type="ECO:0000313" key="3">
    <source>
        <dbReference type="Proteomes" id="UP000236753"/>
    </source>
</evidence>
<protein>
    <submittedName>
        <fullName evidence="2">Protein SCO1/2</fullName>
    </submittedName>
</protein>
<evidence type="ECO:0000313" key="2">
    <source>
        <dbReference type="EMBL" id="SEG18309.1"/>
    </source>
</evidence>
<dbReference type="AlphaFoldDB" id="A0A1H5Y2N4"/>
<proteinExistence type="predicted"/>
<dbReference type="EMBL" id="FNUX01000033">
    <property type="protein sequence ID" value="SEG16585.1"/>
    <property type="molecule type" value="Genomic_DNA"/>
</dbReference>
<name>A0A1H5Y2N4_9PROT</name>
<accession>A0A1H5Y2N4</accession>
<sequence length="27" mass="2996">ALSDPWQIMATINHLDPKVVHTAEAHT</sequence>
<gene>
    <name evidence="1" type="ORF">SAMN05216334_13331</name>
    <name evidence="2" type="ORF">SAMN05216334_13615</name>
</gene>
<dbReference type="Proteomes" id="UP000236753">
    <property type="component" value="Unassembled WGS sequence"/>
</dbReference>
<feature type="non-terminal residue" evidence="2">
    <location>
        <position position="1"/>
    </location>
</feature>